<feature type="compositionally biased region" description="Basic and acidic residues" evidence="1">
    <location>
        <begin position="396"/>
        <end position="421"/>
    </location>
</feature>
<evidence type="ECO:0000313" key="3">
    <source>
        <dbReference type="EMBL" id="KAJ6992031.1"/>
    </source>
</evidence>
<sequence>MVETQVTTMVIKVDLGCEKCHKKIKKVLCAIPQIQNQTYDKKENTVTITMVGCFPEKIKKKIYSKGGRTVKCVEIKPPPKEKPEPEKKPEQKPEPPPCKCCEKCRRGPCCHHFLLLQQVTTMVIKVDLGCEKCHKKIKKVLCGIPQIQNQTYDKKENTVTITVVGCCPEKIKKKIYSKGGRTVKCVEIKPPPKEKPEPEKKPEKKPEPPPCTCCEKCRRGPCCHHFCMPTVPPYCYVPCRRSACDIWGDGCCSCRSRGYYVCRSVCVCEEYYLSAPCTIILPFGISISLSPSGLFLHPAHNSIISSGPDQSFDKTMAEKKVTTMVIKVDLECEKCHKKIKKVLCRIPQIQNQIYDKKAGTVTITVVCCSPEKIKEKIVCKGGEAVKSIVIKVPEKPKVEEKKPEAKPAPKPSKQPEGKPPETVDGNGKSKGLEKPKALIVEPVHPRTCCAECYRGISGGPCYHDYGRSAPPCYEAYGRPVYDSWFGGGGGYGCQRSGYYACRGEYVCEDNPSSCTIM</sequence>
<organism evidence="3 4">
    <name type="scientific">Populus alba x Populus x berolinensis</name>
    <dbReference type="NCBI Taxonomy" id="444605"/>
    <lineage>
        <taxon>Eukaryota</taxon>
        <taxon>Viridiplantae</taxon>
        <taxon>Streptophyta</taxon>
        <taxon>Embryophyta</taxon>
        <taxon>Tracheophyta</taxon>
        <taxon>Spermatophyta</taxon>
        <taxon>Magnoliopsida</taxon>
        <taxon>eudicotyledons</taxon>
        <taxon>Gunneridae</taxon>
        <taxon>Pentapetalae</taxon>
        <taxon>rosids</taxon>
        <taxon>fabids</taxon>
        <taxon>Malpighiales</taxon>
        <taxon>Salicaceae</taxon>
        <taxon>Saliceae</taxon>
        <taxon>Populus</taxon>
    </lineage>
</organism>
<feature type="region of interest" description="Disordered" evidence="1">
    <location>
        <begin position="74"/>
        <end position="96"/>
    </location>
</feature>
<name>A0AAD6QKF9_9ROSI</name>
<feature type="domain" description="HMA" evidence="2">
    <location>
        <begin position="119"/>
        <end position="183"/>
    </location>
</feature>
<keyword evidence="4" id="KW-1185">Reference proteome</keyword>
<feature type="domain" description="HMA" evidence="2">
    <location>
        <begin position="6"/>
        <end position="70"/>
    </location>
</feature>
<evidence type="ECO:0000313" key="4">
    <source>
        <dbReference type="Proteomes" id="UP001164929"/>
    </source>
</evidence>
<feature type="compositionally biased region" description="Basic and acidic residues" evidence="1">
    <location>
        <begin position="74"/>
        <end position="93"/>
    </location>
</feature>
<dbReference type="GO" id="GO:0046872">
    <property type="term" value="F:metal ion binding"/>
    <property type="evidence" value="ECO:0007669"/>
    <property type="project" value="InterPro"/>
</dbReference>
<evidence type="ECO:0000256" key="1">
    <source>
        <dbReference type="SAM" id="MobiDB-lite"/>
    </source>
</evidence>
<feature type="region of interest" description="Disordered" evidence="1">
    <location>
        <begin position="396"/>
        <end position="436"/>
    </location>
</feature>
<dbReference type="PANTHER" id="PTHR47005:SF5">
    <property type="entry name" value="HEAVY METAL TRANSPORT_DETOXIFICATION SUPERFAMILY PROTEIN"/>
    <property type="match status" value="1"/>
</dbReference>
<feature type="region of interest" description="Disordered" evidence="1">
    <location>
        <begin position="187"/>
        <end position="210"/>
    </location>
</feature>
<dbReference type="AlphaFoldDB" id="A0AAD6QKF9"/>
<proteinExistence type="predicted"/>
<reference evidence="3" key="1">
    <citation type="journal article" date="2023" name="Mol. Ecol. Resour.">
        <title>Chromosome-level genome assembly of a triploid poplar Populus alba 'Berolinensis'.</title>
        <authorList>
            <person name="Chen S."/>
            <person name="Yu Y."/>
            <person name="Wang X."/>
            <person name="Wang S."/>
            <person name="Zhang T."/>
            <person name="Zhou Y."/>
            <person name="He R."/>
            <person name="Meng N."/>
            <person name="Wang Y."/>
            <person name="Liu W."/>
            <person name="Liu Z."/>
            <person name="Liu J."/>
            <person name="Guo Q."/>
            <person name="Huang H."/>
            <person name="Sederoff R.R."/>
            <person name="Wang G."/>
            <person name="Qu G."/>
            <person name="Chen S."/>
        </authorList>
    </citation>
    <scope>NUCLEOTIDE SEQUENCE</scope>
    <source>
        <strain evidence="3">SC-2020</strain>
    </source>
</reference>
<gene>
    <name evidence="3" type="ORF">NC653_015399</name>
</gene>
<evidence type="ECO:0000259" key="2">
    <source>
        <dbReference type="PROSITE" id="PS50846"/>
    </source>
</evidence>
<accession>A0AAD6QKF9</accession>
<dbReference type="InterPro" id="IPR036163">
    <property type="entry name" value="HMA_dom_sf"/>
</dbReference>
<dbReference type="Gene3D" id="3.30.70.100">
    <property type="match status" value="3"/>
</dbReference>
<dbReference type="SUPFAM" id="SSF55008">
    <property type="entry name" value="HMA, heavy metal-associated domain"/>
    <property type="match status" value="3"/>
</dbReference>
<feature type="compositionally biased region" description="Basic and acidic residues" evidence="1">
    <location>
        <begin position="187"/>
        <end position="207"/>
    </location>
</feature>
<dbReference type="EMBL" id="JAQIZT010000006">
    <property type="protein sequence ID" value="KAJ6992031.1"/>
    <property type="molecule type" value="Genomic_DNA"/>
</dbReference>
<dbReference type="PANTHER" id="PTHR47005">
    <property type="entry name" value="HEAVY METAL TRANSPORT/DETOXIFICATION SUPERFAMILY PROTEIN"/>
    <property type="match status" value="1"/>
</dbReference>
<dbReference type="InterPro" id="IPR006121">
    <property type="entry name" value="HMA_dom"/>
</dbReference>
<protein>
    <recommendedName>
        <fullName evidence="2">HMA domain-containing protein</fullName>
    </recommendedName>
</protein>
<dbReference type="Proteomes" id="UP001164929">
    <property type="component" value="Chromosome 6"/>
</dbReference>
<comment type="caution">
    <text evidence="3">The sequence shown here is derived from an EMBL/GenBank/DDBJ whole genome shotgun (WGS) entry which is preliminary data.</text>
</comment>
<feature type="domain" description="HMA" evidence="2">
    <location>
        <begin position="321"/>
        <end position="385"/>
    </location>
</feature>
<dbReference type="PROSITE" id="PS50846">
    <property type="entry name" value="HMA_2"/>
    <property type="match status" value="3"/>
</dbReference>